<feature type="binding site" evidence="2">
    <location>
        <position position="13"/>
    </location>
    <ligand>
        <name>Mg(2+)</name>
        <dbReference type="ChEBI" id="CHEBI:18420"/>
    </ligand>
</feature>
<feature type="binding site" evidence="2">
    <location>
        <position position="30"/>
    </location>
    <ligand>
        <name>substrate</name>
    </ligand>
</feature>
<dbReference type="InterPro" id="IPR018520">
    <property type="entry name" value="UPP_synth-like_CS"/>
</dbReference>
<dbReference type="PANTHER" id="PTHR10291">
    <property type="entry name" value="DEHYDRODOLICHYL DIPHOSPHATE SYNTHASE FAMILY MEMBER"/>
    <property type="match status" value="1"/>
</dbReference>
<comment type="cofactor">
    <cofactor evidence="2">
        <name>Mg(2+)</name>
        <dbReference type="ChEBI" id="CHEBI:18420"/>
    </cofactor>
    <text evidence="2">Binds 2 magnesium ions per subunit.</text>
</comment>
<dbReference type="NCBIfam" id="TIGR00055">
    <property type="entry name" value="uppS"/>
    <property type="match status" value="1"/>
</dbReference>
<feature type="binding site" evidence="2">
    <location>
        <position position="18"/>
    </location>
    <ligand>
        <name>substrate</name>
    </ligand>
</feature>
<comment type="similarity">
    <text evidence="2">Belongs to the UPP synthase family.</text>
</comment>
<dbReference type="EMBL" id="CP001792">
    <property type="protein sequence ID" value="ACX75443.1"/>
    <property type="molecule type" value="Genomic_DNA"/>
</dbReference>
<feature type="active site" description="Proton acceptor" evidence="2">
    <location>
        <position position="61"/>
    </location>
</feature>
<dbReference type="EC" id="2.5.1.-" evidence="2"/>
<dbReference type="SUPFAM" id="SSF64005">
    <property type="entry name" value="Undecaprenyl diphosphate synthase"/>
    <property type="match status" value="1"/>
</dbReference>
<feature type="binding site" evidence="2">
    <location>
        <position position="200"/>
    </location>
    <ligand>
        <name>Mg(2+)</name>
        <dbReference type="ChEBI" id="CHEBI:18420"/>
    </ligand>
</feature>
<feature type="binding site" evidence="2">
    <location>
        <position position="181"/>
    </location>
    <ligand>
        <name>substrate</name>
    </ligand>
</feature>
<evidence type="ECO:0000256" key="1">
    <source>
        <dbReference type="ARBA" id="ARBA00022679"/>
    </source>
</evidence>
<protein>
    <recommendedName>
        <fullName evidence="2">Isoprenyl transferase</fullName>
        <ecNumber evidence="2">2.5.1.-</ecNumber>
    </recommendedName>
</protein>
<dbReference type="PROSITE" id="PS01066">
    <property type="entry name" value="UPP_SYNTHASE"/>
    <property type="match status" value="1"/>
</dbReference>
<keyword evidence="1 2" id="KW-0808">Transferase</keyword>
<feature type="binding site" evidence="2">
    <location>
        <begin position="187"/>
        <end position="189"/>
    </location>
    <ligand>
        <name>substrate</name>
    </ligand>
</feature>
<feature type="binding site" evidence="2">
    <location>
        <position position="64"/>
    </location>
    <ligand>
        <name>substrate</name>
    </ligand>
</feature>
<feature type="binding site" evidence="2">
    <location>
        <begin position="14"/>
        <end position="17"/>
    </location>
    <ligand>
        <name>substrate</name>
    </ligand>
</feature>
<evidence type="ECO:0000313" key="3">
    <source>
        <dbReference type="EMBL" id="ACX75443.1"/>
    </source>
</evidence>
<comment type="function">
    <text evidence="2">Catalyzes the condensation of isopentenyl diphosphate (IPP) with allylic pyrophosphates generating different type of terpenoids.</text>
</comment>
<evidence type="ECO:0000256" key="2">
    <source>
        <dbReference type="HAMAP-Rule" id="MF_01139"/>
    </source>
</evidence>
<dbReference type="HAMAP" id="MF_01139">
    <property type="entry name" value="ISPT"/>
    <property type="match status" value="1"/>
</dbReference>
<dbReference type="Pfam" id="PF01255">
    <property type="entry name" value="Prenyltransf"/>
    <property type="match status" value="1"/>
</dbReference>
<feature type="binding site" evidence="2">
    <location>
        <begin position="58"/>
        <end position="60"/>
    </location>
    <ligand>
        <name>substrate</name>
    </ligand>
</feature>
<keyword evidence="2" id="KW-0460">Magnesium</keyword>
<proteinExistence type="inferred from homology"/>
<sequence>MANQLRHVAIIMDGNGRWARSRGLERFLGHCKGTESTIDAVEVGVNLKLEHMTLYVFSSENWGRPSKEVDYLMNLLIEMVVKEIPDLMEKNVKLTVIGNMNRIPEKPRASLQSAIDKTANNTGMQLNLAISYGGRQEIVEATKSIAAEVAAGKLSIDEINDEIFAKHLYLKGAPDPDLIIRTGGEFRLSNYLLWQAAYSEFYVTNTLWPDFTKEEFMKAVEFFNTRERRFGKVLHE</sequence>
<gene>
    <name evidence="3" type="ordered locus">Fisuc_1851</name>
</gene>
<accession>A0ABM5LII8</accession>
<dbReference type="GO" id="GO:0008834">
    <property type="term" value="F:ditrans,polycis-undecaprenyl-diphosphate synthase [(2E,6E)-farnesyl-diphosphate specific] activity"/>
    <property type="evidence" value="ECO:0007669"/>
    <property type="project" value="UniProtKB-EC"/>
</dbReference>
<dbReference type="NCBIfam" id="NF011405">
    <property type="entry name" value="PRK14830.1"/>
    <property type="match status" value="1"/>
</dbReference>
<organism evidence="3 4">
    <name type="scientific">Fibrobacter succinogenes (strain ATCC 19169 / S85)</name>
    <dbReference type="NCBI Taxonomy" id="59374"/>
    <lineage>
        <taxon>Bacteria</taxon>
        <taxon>Pseudomonadati</taxon>
        <taxon>Fibrobacterota</taxon>
        <taxon>Fibrobacteria</taxon>
        <taxon>Fibrobacterales</taxon>
        <taxon>Fibrobacteraceae</taxon>
        <taxon>Fibrobacter</taxon>
    </lineage>
</organism>
<dbReference type="Gene3D" id="3.40.1180.10">
    <property type="entry name" value="Decaprenyl diphosphate synthase-like"/>
    <property type="match status" value="1"/>
</dbReference>
<dbReference type="InterPro" id="IPR001441">
    <property type="entry name" value="UPP_synth-like"/>
</dbReference>
<name>A0ABM5LII8_FIBSS</name>
<keyword evidence="4" id="KW-1185">Reference proteome</keyword>
<dbReference type="CDD" id="cd00475">
    <property type="entry name" value="Cis_IPPS"/>
    <property type="match status" value="1"/>
</dbReference>
<dbReference type="Proteomes" id="UP000001497">
    <property type="component" value="Chromosome"/>
</dbReference>
<dbReference type="RefSeq" id="WP_015732133.1">
    <property type="nucleotide sequence ID" value="NC_013410.1"/>
</dbReference>
<reference evidence="3" key="1">
    <citation type="submission" date="2009-10" db="EMBL/GenBank/DDBJ databases">
        <title>Complete sequence of Fibrobacter succinogenes subsp. succinogenes S85.</title>
        <authorList>
            <consortium name="US DOE Joint Genome Institute"/>
            <person name="Lucas S."/>
            <person name="Copeland A."/>
            <person name="Lapidus A."/>
            <person name="Glavina del Rio T."/>
            <person name="Tice H."/>
            <person name="Bruce D."/>
            <person name="Goodwin L."/>
            <person name="Pitluck S."/>
            <person name="Chertkov O."/>
            <person name="Detter J.C."/>
            <person name="Han C."/>
            <person name="Tapia R."/>
            <person name="Larimer F."/>
            <person name="Land M."/>
            <person name="Hauser L."/>
            <person name="Kyrpides N."/>
            <person name="Mikhailova N."/>
            <person name="Weimer P.J."/>
            <person name="Stevenson D.M."/>
            <person name="Boyum J."/>
            <person name="Brumm P.I."/>
            <person name="Mead D."/>
        </authorList>
    </citation>
    <scope>NUCLEOTIDE SEQUENCE [LARGE SCALE GENOMIC DNA]</scope>
    <source>
        <strain evidence="3">S85</strain>
    </source>
</reference>
<feature type="binding site" evidence="2">
    <location>
        <position position="62"/>
    </location>
    <ligand>
        <name>substrate</name>
    </ligand>
</feature>
<keyword evidence="2" id="KW-0479">Metal-binding</keyword>
<feature type="active site" evidence="2">
    <location>
        <position position="13"/>
    </location>
</feature>
<dbReference type="InterPro" id="IPR036424">
    <property type="entry name" value="UPP_synth-like_sf"/>
</dbReference>
<dbReference type="PANTHER" id="PTHR10291:SF0">
    <property type="entry name" value="DEHYDRODOLICHYL DIPHOSPHATE SYNTHASE 2"/>
    <property type="match status" value="1"/>
</dbReference>
<evidence type="ECO:0000313" key="4">
    <source>
        <dbReference type="Proteomes" id="UP000001497"/>
    </source>
</evidence>
<feature type="binding site" evidence="2">
    <location>
        <position position="26"/>
    </location>
    <ligand>
        <name>substrate</name>
    </ligand>
</feature>
<comment type="subunit">
    <text evidence="2">Homodimer.</text>
</comment>